<sequence length="502" mass="56167">MAKVKSVLTTLRNNWKKTIFFSGAIVYGVNYGKEKIETNNAMRHYCLEASKIGDEWIPEGVRPRHVTVILNPVANKRKAKTDFEKYCAPLLHLAGVSVDLLLTESAGQARSLVDSVDLAKTDAVVVAGGDGTLSEVVTGLMRRCDADKVRPTIPIGVLPLGRTNSFAHAWYKCPKHVSVHELAKAALTVVKGEMRSVKAMKIQVENARKNGGLENGAIATYMNHVTKENDDDVPSSNTDSTNEGEASSNVEPPLETRKPVYCLSGIEWGVFRDANSKRDKYWYFGSLRDYAAYVFNAPTEPYSGALVYTAPCDGCSRCHKYREDLQRRSVEPARRWWHTFIPTLSSRRSGEKVIDYSLINNNQCGTFTEIKFNTVDFSIKTSNVDSNTNAASIYIGPESMGWWKFLNEGWRRVGGEETSDQPIIHAQNIQFWPSTADMERWLSIDSEDYEMNPISIVLLHNALDVLCPENDVKTADRAKPETKSFTSSYLNAARSSNSYFQK</sequence>
<feature type="region of interest" description="Disordered" evidence="30">
    <location>
        <begin position="227"/>
        <end position="253"/>
    </location>
</feature>
<dbReference type="GO" id="GO:0005524">
    <property type="term" value="F:ATP binding"/>
    <property type="evidence" value="ECO:0007669"/>
    <property type="project" value="UniProtKB-KW"/>
</dbReference>
<evidence type="ECO:0000256" key="26">
    <source>
        <dbReference type="ARBA" id="ARBA00044480"/>
    </source>
</evidence>
<dbReference type="Pfam" id="PF19712">
    <property type="entry name" value="AGK_C"/>
    <property type="match status" value="1"/>
</dbReference>
<dbReference type="AlphaFoldDB" id="A0A482WJS6"/>
<comment type="catalytic activity">
    <reaction evidence="16">
        <text>1-(5Z,8Z,11Z,14Z-eicosatetraenoyl)-sn-glycerol + ATP = 1-(5Z,8Z,11Z,14Z-eicosatetraenoyl)-sn-glycero-3-phosphate + ADP + H(+)</text>
        <dbReference type="Rhea" id="RHEA:43328"/>
        <dbReference type="ChEBI" id="CHEBI:15378"/>
        <dbReference type="ChEBI" id="CHEBI:30616"/>
        <dbReference type="ChEBI" id="CHEBI:34071"/>
        <dbReference type="ChEBI" id="CHEBI:74938"/>
        <dbReference type="ChEBI" id="CHEBI:456216"/>
    </reaction>
    <physiologicalReaction direction="left-to-right" evidence="16">
        <dbReference type="Rhea" id="RHEA:43329"/>
    </physiologicalReaction>
</comment>
<evidence type="ECO:0000256" key="3">
    <source>
        <dbReference type="ARBA" id="ARBA00004637"/>
    </source>
</evidence>
<comment type="subcellular location">
    <subcellularLocation>
        <location evidence="3">Mitochondrion inner membrane</location>
        <topology evidence="3">Peripheral membrane protein</topology>
    </subcellularLocation>
    <subcellularLocation>
        <location evidence="2">Mitochondrion intermembrane space</location>
    </subcellularLocation>
</comment>
<dbReference type="Proteomes" id="UP000291343">
    <property type="component" value="Unassembled WGS sequence"/>
</dbReference>
<proteinExistence type="inferred from homology"/>
<feature type="domain" description="DAGKc" evidence="31">
    <location>
        <begin position="61"/>
        <end position="206"/>
    </location>
</feature>
<evidence type="ECO:0000256" key="17">
    <source>
        <dbReference type="ARBA" id="ARBA00024505"/>
    </source>
</evidence>
<evidence type="ECO:0000313" key="32">
    <source>
        <dbReference type="EMBL" id="RZF33769.1"/>
    </source>
</evidence>
<evidence type="ECO:0000256" key="29">
    <source>
        <dbReference type="ARBA" id="ARBA00048876"/>
    </source>
</evidence>
<dbReference type="SUPFAM" id="SSF111331">
    <property type="entry name" value="NAD kinase/diacylglycerol kinase-like"/>
    <property type="match status" value="1"/>
</dbReference>
<dbReference type="InParanoid" id="A0A482WJS6"/>
<evidence type="ECO:0000256" key="12">
    <source>
        <dbReference type="ARBA" id="ARBA00023128"/>
    </source>
</evidence>
<dbReference type="GO" id="GO:0047620">
    <property type="term" value="F:acylglycerol kinase activity"/>
    <property type="evidence" value="ECO:0007669"/>
    <property type="project" value="UniProtKB-EC"/>
</dbReference>
<dbReference type="InterPro" id="IPR016064">
    <property type="entry name" value="NAD/diacylglycerol_kinase_sf"/>
</dbReference>
<evidence type="ECO:0000256" key="2">
    <source>
        <dbReference type="ARBA" id="ARBA00004569"/>
    </source>
</evidence>
<keyword evidence="9" id="KW-0999">Mitochondrion inner membrane</keyword>
<dbReference type="GO" id="GO:0046486">
    <property type="term" value="P:glycerolipid metabolic process"/>
    <property type="evidence" value="ECO:0007669"/>
    <property type="project" value="UniProtKB-UniPathway"/>
</dbReference>
<evidence type="ECO:0000256" key="6">
    <source>
        <dbReference type="ARBA" id="ARBA00022679"/>
    </source>
</evidence>
<evidence type="ECO:0000256" key="1">
    <source>
        <dbReference type="ARBA" id="ARBA00001946"/>
    </source>
</evidence>
<dbReference type="PANTHER" id="PTHR12358">
    <property type="entry name" value="SPHINGOSINE KINASE"/>
    <property type="match status" value="1"/>
</dbReference>
<evidence type="ECO:0000256" key="9">
    <source>
        <dbReference type="ARBA" id="ARBA00022792"/>
    </source>
</evidence>
<comment type="catalytic activity">
    <reaction evidence="28">
        <text>a monoacylglycerol + ATP = a monoacyl-sn-glycero-3-phosphate + ADP + H(+)</text>
        <dbReference type="Rhea" id="RHEA:19293"/>
        <dbReference type="ChEBI" id="CHEBI:15378"/>
        <dbReference type="ChEBI" id="CHEBI:17408"/>
        <dbReference type="ChEBI" id="CHEBI:30616"/>
        <dbReference type="ChEBI" id="CHEBI:77589"/>
        <dbReference type="ChEBI" id="CHEBI:456216"/>
        <dbReference type="EC" id="2.7.1.94"/>
    </reaction>
    <physiologicalReaction direction="left-to-right" evidence="28">
        <dbReference type="Rhea" id="RHEA:19294"/>
    </physiologicalReaction>
</comment>
<evidence type="ECO:0000256" key="7">
    <source>
        <dbReference type="ARBA" id="ARBA00022741"/>
    </source>
</evidence>
<dbReference type="PROSITE" id="PS50146">
    <property type="entry name" value="DAGK"/>
    <property type="match status" value="1"/>
</dbReference>
<evidence type="ECO:0000256" key="18">
    <source>
        <dbReference type="ARBA" id="ARBA00024512"/>
    </source>
</evidence>
<feature type="compositionally biased region" description="Polar residues" evidence="30">
    <location>
        <begin position="234"/>
        <end position="250"/>
    </location>
</feature>
<dbReference type="GO" id="GO:0005758">
    <property type="term" value="C:mitochondrial intermembrane space"/>
    <property type="evidence" value="ECO:0007669"/>
    <property type="project" value="UniProtKB-SubCell"/>
</dbReference>
<evidence type="ECO:0000256" key="13">
    <source>
        <dbReference type="ARBA" id="ARBA00023136"/>
    </source>
</evidence>
<evidence type="ECO:0000256" key="8">
    <source>
        <dbReference type="ARBA" id="ARBA00022777"/>
    </source>
</evidence>
<dbReference type="GO" id="GO:0005743">
    <property type="term" value="C:mitochondrial inner membrane"/>
    <property type="evidence" value="ECO:0007669"/>
    <property type="project" value="UniProtKB-SubCell"/>
</dbReference>
<dbReference type="EC" id="2.7.1.107" evidence="5"/>
<evidence type="ECO:0000256" key="25">
    <source>
        <dbReference type="ARBA" id="ARBA00030553"/>
    </source>
</evidence>
<dbReference type="OrthoDB" id="9979394at2759"/>
<keyword evidence="33" id="KW-1185">Reference proteome</keyword>
<comment type="catalytic activity">
    <reaction evidence="27">
        <text>an N-acylsphing-4-enine + ATP = an N-acylsphing-4-enine 1-phosphate + ADP + H(+)</text>
        <dbReference type="Rhea" id="RHEA:17929"/>
        <dbReference type="ChEBI" id="CHEBI:15378"/>
        <dbReference type="ChEBI" id="CHEBI:30616"/>
        <dbReference type="ChEBI" id="CHEBI:52639"/>
        <dbReference type="ChEBI" id="CHEBI:57674"/>
        <dbReference type="ChEBI" id="CHEBI:456216"/>
        <dbReference type="EC" id="2.7.1.138"/>
    </reaction>
    <physiologicalReaction direction="left-to-right" evidence="27">
        <dbReference type="Rhea" id="RHEA:17930"/>
    </physiologicalReaction>
</comment>
<keyword evidence="11" id="KW-0443">Lipid metabolism</keyword>
<keyword evidence="6" id="KW-0808">Transferase</keyword>
<comment type="pathway">
    <text evidence="4">Lipid metabolism; glycerolipid metabolism.</text>
</comment>
<dbReference type="InterPro" id="IPR017438">
    <property type="entry name" value="ATP-NAD_kinase_N"/>
</dbReference>
<reference evidence="32 33" key="1">
    <citation type="journal article" date="2017" name="Gigascience">
        <title>Genome sequence of the small brown planthopper, Laodelphax striatellus.</title>
        <authorList>
            <person name="Zhu J."/>
            <person name="Jiang F."/>
            <person name="Wang X."/>
            <person name="Yang P."/>
            <person name="Bao Y."/>
            <person name="Zhao W."/>
            <person name="Wang W."/>
            <person name="Lu H."/>
            <person name="Wang Q."/>
            <person name="Cui N."/>
            <person name="Li J."/>
            <person name="Chen X."/>
            <person name="Luo L."/>
            <person name="Yu J."/>
            <person name="Kang L."/>
            <person name="Cui F."/>
        </authorList>
    </citation>
    <scope>NUCLEOTIDE SEQUENCE [LARGE SCALE GENOMIC DNA]</scope>
    <source>
        <strain evidence="32">Lst14</strain>
    </source>
</reference>
<comment type="caution">
    <text evidence="32">The sequence shown here is derived from an EMBL/GenBank/DDBJ whole genome shotgun (WGS) entry which is preliminary data.</text>
</comment>
<gene>
    <name evidence="32" type="ORF">LSTR_LSTR008028</name>
</gene>
<keyword evidence="8" id="KW-0418">Kinase</keyword>
<keyword evidence="12" id="KW-0496">Mitochondrion</keyword>
<evidence type="ECO:0000256" key="20">
    <source>
        <dbReference type="ARBA" id="ARBA00024636"/>
    </source>
</evidence>
<dbReference type="InterPro" id="IPR050187">
    <property type="entry name" value="Lipid_Phosphate_FormReg"/>
</dbReference>
<evidence type="ECO:0000256" key="19">
    <source>
        <dbReference type="ARBA" id="ARBA00024556"/>
    </source>
</evidence>
<evidence type="ECO:0000256" key="28">
    <source>
        <dbReference type="ARBA" id="ARBA00048663"/>
    </source>
</evidence>
<dbReference type="InterPro" id="IPR001206">
    <property type="entry name" value="Diacylglycerol_kinase_cat_dom"/>
</dbReference>
<evidence type="ECO:0000256" key="27">
    <source>
        <dbReference type="ARBA" id="ARBA00048034"/>
    </source>
</evidence>
<evidence type="ECO:0000256" key="21">
    <source>
        <dbReference type="ARBA" id="ARBA00025749"/>
    </source>
</evidence>
<evidence type="ECO:0000256" key="5">
    <source>
        <dbReference type="ARBA" id="ARBA00012133"/>
    </source>
</evidence>
<dbReference type="Gene3D" id="3.40.50.10330">
    <property type="entry name" value="Probable inorganic polyphosphate/atp-NAD kinase, domain 1"/>
    <property type="match status" value="1"/>
</dbReference>
<comment type="catalytic activity">
    <reaction evidence="14">
        <text>1,2-di-(9Z-octadecenoyl)-sn-glycerol + ATP = 1,2-di-(9Z-octadecenoyl)-sn-glycero-3-phosphate + ADP + H(+)</text>
        <dbReference type="Rhea" id="RHEA:40327"/>
        <dbReference type="ChEBI" id="CHEBI:15378"/>
        <dbReference type="ChEBI" id="CHEBI:30616"/>
        <dbReference type="ChEBI" id="CHEBI:52333"/>
        <dbReference type="ChEBI" id="CHEBI:74546"/>
        <dbReference type="ChEBI" id="CHEBI:456216"/>
    </reaction>
    <physiologicalReaction direction="left-to-right" evidence="14">
        <dbReference type="Rhea" id="RHEA:40328"/>
    </physiologicalReaction>
</comment>
<dbReference type="InterPro" id="IPR045579">
    <property type="entry name" value="AGK_C"/>
</dbReference>
<dbReference type="SMR" id="A0A482WJS6"/>
<dbReference type="EMBL" id="QKKF02033458">
    <property type="protein sequence ID" value="RZF33769.1"/>
    <property type="molecule type" value="Genomic_DNA"/>
</dbReference>
<comment type="catalytic activity">
    <reaction evidence="29">
        <text>N-(hexanoyl)sphing-4-enine + ATP = N-hexanoylsphing-4-enine 1-phosphate + ADP + H(+)</text>
        <dbReference type="Rhea" id="RHEA:43312"/>
        <dbReference type="ChEBI" id="CHEBI:15378"/>
        <dbReference type="ChEBI" id="CHEBI:30616"/>
        <dbReference type="ChEBI" id="CHEBI:63867"/>
        <dbReference type="ChEBI" id="CHEBI:82959"/>
        <dbReference type="ChEBI" id="CHEBI:456216"/>
    </reaction>
    <physiologicalReaction direction="left-to-right" evidence="29">
        <dbReference type="Rhea" id="RHEA:43313"/>
    </physiologicalReaction>
</comment>
<protein>
    <recommendedName>
        <fullName evidence="24">Acylglycerol kinase, mitochondrial</fullName>
        <ecNumber evidence="5">2.7.1.107</ecNumber>
        <ecNumber evidence="22">2.7.1.138</ecNumber>
        <ecNumber evidence="23">2.7.1.94</ecNumber>
    </recommendedName>
    <alternativeName>
        <fullName evidence="25">Multiple substrate lipid kinase</fullName>
    </alternativeName>
</protein>
<evidence type="ECO:0000256" key="10">
    <source>
        <dbReference type="ARBA" id="ARBA00022840"/>
    </source>
</evidence>
<dbReference type="EC" id="2.7.1.138" evidence="22"/>
<comment type="catalytic activity">
    <reaction evidence="17">
        <text>1-(9Z-octadecenoyl)-sn-glycerol + ATP = 1-(9Z-octadecenoyl)-sn-glycero-3-phosphate + ADP + H(+)</text>
        <dbReference type="Rhea" id="RHEA:41079"/>
        <dbReference type="ChEBI" id="CHEBI:15378"/>
        <dbReference type="ChEBI" id="CHEBI:30616"/>
        <dbReference type="ChEBI" id="CHEBI:74544"/>
        <dbReference type="ChEBI" id="CHEBI:75757"/>
        <dbReference type="ChEBI" id="CHEBI:456216"/>
    </reaction>
    <physiologicalReaction direction="left-to-right" evidence="17">
        <dbReference type="Rhea" id="RHEA:41080"/>
    </physiologicalReaction>
</comment>
<dbReference type="SMART" id="SM00046">
    <property type="entry name" value="DAGKc"/>
    <property type="match status" value="1"/>
</dbReference>
<evidence type="ECO:0000256" key="24">
    <source>
        <dbReference type="ARBA" id="ARBA00026142"/>
    </source>
</evidence>
<accession>A0A482WJS6</accession>
<name>A0A482WJS6_LAOST</name>
<dbReference type="PANTHER" id="PTHR12358:SF31">
    <property type="entry name" value="ACYLGLYCEROL KINASE, MITOCHONDRIAL"/>
    <property type="match status" value="1"/>
</dbReference>
<evidence type="ECO:0000256" key="23">
    <source>
        <dbReference type="ARBA" id="ARBA00026098"/>
    </source>
</evidence>
<comment type="catalytic activity">
    <reaction evidence="19">
        <text>2-(5Z,8Z,11Z,14Z-eicosatetraenoyl)-glycerol + ATP = 2-(5Z,8Z,11Z,14Z-eicosatetraenoyl)-sn-glycero-3-phosphate + ADP + H(+)</text>
        <dbReference type="Rhea" id="RHEA:43316"/>
        <dbReference type="ChEBI" id="CHEBI:15378"/>
        <dbReference type="ChEBI" id="CHEBI:30616"/>
        <dbReference type="ChEBI" id="CHEBI:52392"/>
        <dbReference type="ChEBI" id="CHEBI:78209"/>
        <dbReference type="ChEBI" id="CHEBI:456216"/>
    </reaction>
    <physiologicalReaction direction="left-to-right" evidence="19">
        <dbReference type="Rhea" id="RHEA:43317"/>
    </physiologicalReaction>
</comment>
<comment type="similarity">
    <text evidence="21">Belongs to the AGK family.</text>
</comment>
<dbReference type="STRING" id="195883.A0A482WJS6"/>
<comment type="catalytic activity">
    <reaction evidence="20">
        <text>1-hexadecanoyl-sn-glycerol + ATP = 1-hexadecanoyl-sn-glycero-3-phosphate + ADP + H(+)</text>
        <dbReference type="Rhea" id="RHEA:43308"/>
        <dbReference type="ChEBI" id="CHEBI:15378"/>
        <dbReference type="ChEBI" id="CHEBI:30616"/>
        <dbReference type="ChEBI" id="CHEBI:57518"/>
        <dbReference type="ChEBI" id="CHEBI:75542"/>
        <dbReference type="ChEBI" id="CHEBI:456216"/>
    </reaction>
    <physiologicalReaction direction="left-to-right" evidence="20">
        <dbReference type="Rhea" id="RHEA:43309"/>
    </physiologicalReaction>
</comment>
<evidence type="ECO:0000259" key="31">
    <source>
        <dbReference type="PROSITE" id="PS50146"/>
    </source>
</evidence>
<evidence type="ECO:0000256" key="14">
    <source>
        <dbReference type="ARBA" id="ARBA00023371"/>
    </source>
</evidence>
<dbReference type="UniPathway" id="UPA00230"/>
<evidence type="ECO:0000313" key="33">
    <source>
        <dbReference type="Proteomes" id="UP000291343"/>
    </source>
</evidence>
<evidence type="ECO:0000256" key="30">
    <source>
        <dbReference type="SAM" id="MobiDB-lite"/>
    </source>
</evidence>
<dbReference type="GO" id="GO:0046513">
    <property type="term" value="P:ceramide biosynthetic process"/>
    <property type="evidence" value="ECO:0007669"/>
    <property type="project" value="TreeGrafter"/>
</dbReference>
<comment type="catalytic activity">
    <reaction evidence="15">
        <text>a 1,2-diacyl-sn-glycerol + ATP = a 1,2-diacyl-sn-glycero-3-phosphate + ADP + H(+)</text>
        <dbReference type="Rhea" id="RHEA:10272"/>
        <dbReference type="ChEBI" id="CHEBI:15378"/>
        <dbReference type="ChEBI" id="CHEBI:17815"/>
        <dbReference type="ChEBI" id="CHEBI:30616"/>
        <dbReference type="ChEBI" id="CHEBI:58608"/>
        <dbReference type="ChEBI" id="CHEBI:456216"/>
        <dbReference type="EC" id="2.7.1.107"/>
    </reaction>
    <physiologicalReaction direction="left-to-right" evidence="15">
        <dbReference type="Rhea" id="RHEA:10273"/>
    </physiologicalReaction>
</comment>
<dbReference type="GO" id="GO:0001729">
    <property type="term" value="F:ceramide kinase activity"/>
    <property type="evidence" value="ECO:0007669"/>
    <property type="project" value="UniProtKB-EC"/>
</dbReference>
<dbReference type="EC" id="2.7.1.94" evidence="23"/>
<comment type="catalytic activity">
    <reaction evidence="26">
        <text>a 2-acylglycerol + ATP = a 2-acyl-sn-glycerol 3-phosphate + ADP + H(+)</text>
        <dbReference type="Rhea" id="RHEA:39847"/>
        <dbReference type="ChEBI" id="CHEBI:15378"/>
        <dbReference type="ChEBI" id="CHEBI:17389"/>
        <dbReference type="ChEBI" id="CHEBI:30616"/>
        <dbReference type="ChEBI" id="CHEBI:64982"/>
        <dbReference type="ChEBI" id="CHEBI:456216"/>
    </reaction>
    <physiologicalReaction direction="left-to-right" evidence="26">
        <dbReference type="Rhea" id="RHEA:39848"/>
    </physiologicalReaction>
</comment>
<comment type="cofactor">
    <cofactor evidence="1">
        <name>Mg(2+)</name>
        <dbReference type="ChEBI" id="CHEBI:18420"/>
    </cofactor>
</comment>
<dbReference type="GO" id="GO:0004143">
    <property type="term" value="F:ATP-dependent diacylglycerol kinase activity"/>
    <property type="evidence" value="ECO:0007669"/>
    <property type="project" value="UniProtKB-EC"/>
</dbReference>
<evidence type="ECO:0000256" key="11">
    <source>
        <dbReference type="ARBA" id="ARBA00023098"/>
    </source>
</evidence>
<evidence type="ECO:0000256" key="4">
    <source>
        <dbReference type="ARBA" id="ARBA00005175"/>
    </source>
</evidence>
<dbReference type="Pfam" id="PF00781">
    <property type="entry name" value="DAGK_cat"/>
    <property type="match status" value="1"/>
</dbReference>
<keyword evidence="10" id="KW-0067">ATP-binding</keyword>
<keyword evidence="7" id="KW-0547">Nucleotide-binding</keyword>
<dbReference type="FunCoup" id="A0A482WJS6">
    <property type="interactions" value="943"/>
</dbReference>
<organism evidence="32 33">
    <name type="scientific">Laodelphax striatellus</name>
    <name type="common">Small brown planthopper</name>
    <name type="synonym">Delphax striatella</name>
    <dbReference type="NCBI Taxonomy" id="195883"/>
    <lineage>
        <taxon>Eukaryota</taxon>
        <taxon>Metazoa</taxon>
        <taxon>Ecdysozoa</taxon>
        <taxon>Arthropoda</taxon>
        <taxon>Hexapoda</taxon>
        <taxon>Insecta</taxon>
        <taxon>Pterygota</taxon>
        <taxon>Neoptera</taxon>
        <taxon>Paraneoptera</taxon>
        <taxon>Hemiptera</taxon>
        <taxon>Auchenorrhyncha</taxon>
        <taxon>Fulgoroidea</taxon>
        <taxon>Delphacidae</taxon>
        <taxon>Criomorphinae</taxon>
        <taxon>Laodelphax</taxon>
    </lineage>
</organism>
<dbReference type="GO" id="GO:0046512">
    <property type="term" value="P:sphingosine biosynthetic process"/>
    <property type="evidence" value="ECO:0007669"/>
    <property type="project" value="TreeGrafter"/>
</dbReference>
<comment type="catalytic activity">
    <reaction evidence="18">
        <text>a 1-acyl-sn-glycerol + ATP = a 1-acyl-sn-glycero-3-phosphate + ADP + H(+)</text>
        <dbReference type="Rhea" id="RHEA:33747"/>
        <dbReference type="ChEBI" id="CHEBI:15378"/>
        <dbReference type="ChEBI" id="CHEBI:30616"/>
        <dbReference type="ChEBI" id="CHEBI:57970"/>
        <dbReference type="ChEBI" id="CHEBI:64683"/>
        <dbReference type="ChEBI" id="CHEBI:456216"/>
    </reaction>
    <physiologicalReaction direction="left-to-right" evidence="18">
        <dbReference type="Rhea" id="RHEA:33748"/>
    </physiologicalReaction>
</comment>
<keyword evidence="13" id="KW-0472">Membrane</keyword>
<evidence type="ECO:0000256" key="16">
    <source>
        <dbReference type="ARBA" id="ARBA00024483"/>
    </source>
</evidence>
<evidence type="ECO:0000256" key="22">
    <source>
        <dbReference type="ARBA" id="ARBA00026096"/>
    </source>
</evidence>
<evidence type="ECO:0000256" key="15">
    <source>
        <dbReference type="ARBA" id="ARBA00023411"/>
    </source>
</evidence>